<gene>
    <name evidence="2" type="ORF">SAMN05428953_102149</name>
</gene>
<dbReference type="RefSeq" id="WP_091591761.1">
    <property type="nucleotide sequence ID" value="NZ_CP183375.1"/>
</dbReference>
<reference evidence="3" key="1">
    <citation type="submission" date="2016-10" db="EMBL/GenBank/DDBJ databases">
        <authorList>
            <person name="Varghese N."/>
            <person name="Submissions S."/>
        </authorList>
    </citation>
    <scope>NUCLEOTIDE SEQUENCE [LARGE SCALE GENOMIC DNA]</scope>
    <source>
        <strain evidence="3">CGMCC 1.11022</strain>
    </source>
</reference>
<feature type="signal peptide" evidence="1">
    <location>
        <begin position="1"/>
        <end position="23"/>
    </location>
</feature>
<name>A0A1G8L5V3_9HYPH</name>
<feature type="chain" id="PRO_5011626695" evidence="1">
    <location>
        <begin position="24"/>
        <end position="97"/>
    </location>
</feature>
<sequence length="97" mass="10570">MSIRRIALTSAAVTLAFTTLAQARPDTRAMTCQQTQALIQSHGSAVLTTGPNTYALYVRRYSNACDWSEIPAVGFVPTLDGQCLVHRCREPLYTPPG</sequence>
<dbReference type="AlphaFoldDB" id="A0A1G8L5V3"/>
<keyword evidence="3" id="KW-1185">Reference proteome</keyword>
<evidence type="ECO:0000313" key="2">
    <source>
        <dbReference type="EMBL" id="SDI50937.1"/>
    </source>
</evidence>
<dbReference type="Proteomes" id="UP000198894">
    <property type="component" value="Unassembled WGS sequence"/>
</dbReference>
<protein>
    <submittedName>
        <fullName evidence="2">Uncharacterized protein</fullName>
    </submittedName>
</protein>
<evidence type="ECO:0000313" key="3">
    <source>
        <dbReference type="Proteomes" id="UP000198894"/>
    </source>
</evidence>
<proteinExistence type="predicted"/>
<evidence type="ECO:0000256" key="1">
    <source>
        <dbReference type="SAM" id="SignalP"/>
    </source>
</evidence>
<accession>A0A1G8L5V3</accession>
<organism evidence="2 3">
    <name type="scientific">Mesorhizobium muleiense</name>
    <dbReference type="NCBI Taxonomy" id="1004279"/>
    <lineage>
        <taxon>Bacteria</taxon>
        <taxon>Pseudomonadati</taxon>
        <taxon>Pseudomonadota</taxon>
        <taxon>Alphaproteobacteria</taxon>
        <taxon>Hyphomicrobiales</taxon>
        <taxon>Phyllobacteriaceae</taxon>
        <taxon>Mesorhizobium</taxon>
    </lineage>
</organism>
<dbReference type="EMBL" id="FNEE01000002">
    <property type="protein sequence ID" value="SDI50937.1"/>
    <property type="molecule type" value="Genomic_DNA"/>
</dbReference>
<keyword evidence="1" id="KW-0732">Signal</keyword>